<proteinExistence type="predicted"/>
<sequence>MKKFIALVIAAFALAGCSNFVTDFGIPTVRFHPVSFGPATGGYQVSFEVQPVPGSPSAYVTRIYVNGTPAQLTGFGVAECLPPTTADACPKLAQTLTFSANPGTLEITGYQAQSLNGTVRDITLPAPVLINP</sequence>
<organism evidence="2">
    <name type="scientific">Meiothermus ruber</name>
    <dbReference type="NCBI Taxonomy" id="277"/>
    <lineage>
        <taxon>Bacteria</taxon>
        <taxon>Thermotogati</taxon>
        <taxon>Deinococcota</taxon>
        <taxon>Deinococci</taxon>
        <taxon>Thermales</taxon>
        <taxon>Thermaceae</taxon>
        <taxon>Meiothermus</taxon>
    </lineage>
</organism>
<feature type="signal peptide" evidence="1">
    <location>
        <begin position="1"/>
        <end position="21"/>
    </location>
</feature>
<evidence type="ECO:0008006" key="3">
    <source>
        <dbReference type="Google" id="ProtNLM"/>
    </source>
</evidence>
<evidence type="ECO:0000313" key="2">
    <source>
        <dbReference type="EMBL" id="HFG20344.1"/>
    </source>
</evidence>
<dbReference type="RefSeq" id="WP_409654226.1">
    <property type="nucleotide sequence ID" value="NZ_JBKBUW010000004.1"/>
</dbReference>
<gene>
    <name evidence="2" type="ORF">ENS82_06415</name>
</gene>
<dbReference type="PROSITE" id="PS51257">
    <property type="entry name" value="PROKAR_LIPOPROTEIN"/>
    <property type="match status" value="1"/>
</dbReference>
<feature type="chain" id="PRO_5028354280" description="Lipoprotein" evidence="1">
    <location>
        <begin position="22"/>
        <end position="132"/>
    </location>
</feature>
<keyword evidence="1" id="KW-0732">Signal</keyword>
<dbReference type="AlphaFoldDB" id="A0A7C3I3H4"/>
<dbReference type="EMBL" id="DSWI01000014">
    <property type="protein sequence ID" value="HFG20344.1"/>
    <property type="molecule type" value="Genomic_DNA"/>
</dbReference>
<accession>A0A7C3I3H4</accession>
<protein>
    <recommendedName>
        <fullName evidence="3">Lipoprotein</fullName>
    </recommendedName>
</protein>
<reference evidence="2" key="1">
    <citation type="journal article" date="2020" name="mSystems">
        <title>Genome- and Community-Level Interaction Insights into Carbon Utilization and Element Cycling Functions of Hydrothermarchaeota in Hydrothermal Sediment.</title>
        <authorList>
            <person name="Zhou Z."/>
            <person name="Liu Y."/>
            <person name="Xu W."/>
            <person name="Pan J."/>
            <person name="Luo Z.H."/>
            <person name="Li M."/>
        </authorList>
    </citation>
    <scope>NUCLEOTIDE SEQUENCE [LARGE SCALE GENOMIC DNA]</scope>
    <source>
        <strain evidence="2">SpSt-524</strain>
    </source>
</reference>
<evidence type="ECO:0000256" key="1">
    <source>
        <dbReference type="SAM" id="SignalP"/>
    </source>
</evidence>
<comment type="caution">
    <text evidence="2">The sequence shown here is derived from an EMBL/GenBank/DDBJ whole genome shotgun (WGS) entry which is preliminary data.</text>
</comment>
<name>A0A7C3I3H4_MEIRU</name>